<dbReference type="EMBL" id="JAWDGP010004625">
    <property type="protein sequence ID" value="KAK3762934.1"/>
    <property type="molecule type" value="Genomic_DNA"/>
</dbReference>
<protein>
    <submittedName>
        <fullName evidence="1">Uncharacterized protein</fullName>
    </submittedName>
</protein>
<sequence length="100" mass="9901">MVVERALWGAAEETTGEAVGAEAPSGALMGVSAGTTAEVSVGVVMVGAGTAVEEVGAATNLGNGSGGSLSFTCSGRMFLLLRRRTEPCGVSVDRIASQLV</sequence>
<reference evidence="1" key="1">
    <citation type="journal article" date="2023" name="G3 (Bethesda)">
        <title>A reference genome for the long-term kleptoplast-retaining sea slug Elysia crispata morphotype clarki.</title>
        <authorList>
            <person name="Eastman K.E."/>
            <person name="Pendleton A.L."/>
            <person name="Shaikh M.A."/>
            <person name="Suttiyut T."/>
            <person name="Ogas R."/>
            <person name="Tomko P."/>
            <person name="Gavelis G."/>
            <person name="Widhalm J.R."/>
            <person name="Wisecaver J.H."/>
        </authorList>
    </citation>
    <scope>NUCLEOTIDE SEQUENCE</scope>
    <source>
        <strain evidence="1">ECLA1</strain>
    </source>
</reference>
<comment type="caution">
    <text evidence="1">The sequence shown here is derived from an EMBL/GenBank/DDBJ whole genome shotgun (WGS) entry which is preliminary data.</text>
</comment>
<evidence type="ECO:0000313" key="2">
    <source>
        <dbReference type="Proteomes" id="UP001283361"/>
    </source>
</evidence>
<dbReference type="AlphaFoldDB" id="A0AAE0Z4X0"/>
<dbReference type="Proteomes" id="UP001283361">
    <property type="component" value="Unassembled WGS sequence"/>
</dbReference>
<accession>A0AAE0Z4X0</accession>
<gene>
    <name evidence="1" type="ORF">RRG08_008150</name>
</gene>
<evidence type="ECO:0000313" key="1">
    <source>
        <dbReference type="EMBL" id="KAK3762934.1"/>
    </source>
</evidence>
<proteinExistence type="predicted"/>
<organism evidence="1 2">
    <name type="scientific">Elysia crispata</name>
    <name type="common">lettuce slug</name>
    <dbReference type="NCBI Taxonomy" id="231223"/>
    <lineage>
        <taxon>Eukaryota</taxon>
        <taxon>Metazoa</taxon>
        <taxon>Spiralia</taxon>
        <taxon>Lophotrochozoa</taxon>
        <taxon>Mollusca</taxon>
        <taxon>Gastropoda</taxon>
        <taxon>Heterobranchia</taxon>
        <taxon>Euthyneura</taxon>
        <taxon>Panpulmonata</taxon>
        <taxon>Sacoglossa</taxon>
        <taxon>Placobranchoidea</taxon>
        <taxon>Plakobranchidae</taxon>
        <taxon>Elysia</taxon>
    </lineage>
</organism>
<keyword evidence="2" id="KW-1185">Reference proteome</keyword>
<name>A0AAE0Z4X0_9GAST</name>